<comment type="caution">
    <text evidence="7">The sequence shown here is derived from an EMBL/GenBank/DDBJ whole genome shotgun (WGS) entry which is preliminary data.</text>
</comment>
<accession>A0A0F9FWE5</accession>
<evidence type="ECO:0000256" key="4">
    <source>
        <dbReference type="SAM" id="MobiDB-lite"/>
    </source>
</evidence>
<evidence type="ECO:0000256" key="1">
    <source>
        <dbReference type="ARBA" id="ARBA00004370"/>
    </source>
</evidence>
<dbReference type="AlphaFoldDB" id="A0A0F9FWE5"/>
<evidence type="ECO:0000259" key="6">
    <source>
        <dbReference type="Pfam" id="PF03958"/>
    </source>
</evidence>
<dbReference type="PANTHER" id="PTHR30332:SF24">
    <property type="entry name" value="SECRETIN GSPD-RELATED"/>
    <property type="match status" value="1"/>
</dbReference>
<dbReference type="PRINTS" id="PR00811">
    <property type="entry name" value="BCTERIALGSPD"/>
</dbReference>
<keyword evidence="2" id="KW-0732">Signal</keyword>
<dbReference type="Pfam" id="PF00263">
    <property type="entry name" value="Secretin"/>
    <property type="match status" value="1"/>
</dbReference>
<comment type="subcellular location">
    <subcellularLocation>
        <location evidence="1">Membrane</location>
    </subcellularLocation>
</comment>
<dbReference type="InterPro" id="IPR001775">
    <property type="entry name" value="GspD/PilQ"/>
</dbReference>
<feature type="non-terminal residue" evidence="7">
    <location>
        <position position="1"/>
    </location>
</feature>
<keyword evidence="3" id="KW-0472">Membrane</keyword>
<dbReference type="GO" id="GO:0016020">
    <property type="term" value="C:membrane"/>
    <property type="evidence" value="ECO:0007669"/>
    <property type="project" value="UniProtKB-SubCell"/>
</dbReference>
<protein>
    <submittedName>
        <fullName evidence="7">Uncharacterized protein</fullName>
    </submittedName>
</protein>
<proteinExistence type="predicted"/>
<dbReference type="PANTHER" id="PTHR30332">
    <property type="entry name" value="PROBABLE GENERAL SECRETION PATHWAY PROTEIN D"/>
    <property type="match status" value="1"/>
</dbReference>
<feature type="domain" description="Type II/III secretion system secretin-like" evidence="5">
    <location>
        <begin position="412"/>
        <end position="573"/>
    </location>
</feature>
<dbReference type="InterPro" id="IPR038591">
    <property type="entry name" value="NolW-like_sf"/>
</dbReference>
<evidence type="ECO:0000256" key="3">
    <source>
        <dbReference type="ARBA" id="ARBA00023136"/>
    </source>
</evidence>
<dbReference type="EMBL" id="LAZR01028753">
    <property type="protein sequence ID" value="KKL61660.1"/>
    <property type="molecule type" value="Genomic_DNA"/>
</dbReference>
<dbReference type="Pfam" id="PF03958">
    <property type="entry name" value="Secretin_N"/>
    <property type="match status" value="1"/>
</dbReference>
<sequence>LDLRELAAARDKKRDVAAPDDKQAKPKLSITAEARGNRIVVVAADGAETEALKLIQTLDMPVEAETRTYRMTHITPGRIDKLIRSLSETARIKDLYASTIDAESNVLIVTAPKDVHDQLEGLTRELDVPSGVETVTYQLRYVSPRRIDRLVRDLTDDPRAKGLYKSTIDEESGLLIVTGLPTTHERIGSLRDALDVVEADPQLSYVRFYKLTNTTAAQVMSTIRSLDVGEGGLETLALPERAATNPYAREERFSGANYPPPRLGEELPKPPPYVPSKEPTTQPAGLKGPVRSATVGDRTTKVIADANTNTIIVVGPPALQKIYKQLIDMLDKRRPQVMVEVTLVTLDTSDNFSLGVEVSRLDDLNDGDSMLNFSAFGLGTVDQTTGVISLTPGVGFNGVLISPGTFNMVIRALASSGRTQVLAAPRVLVNDNATATLASIAEAPFTSVNASDTVSTTSFAGYASAGTTLTVTPHISEGDHVQLQYSITLNSFTGQGAAGIPPPRQTNTLSSEVTIPDGYAVIVGGLNRKDLVDTVSKIPLLGDIPILKYLFSSVTDSSSQNTLFVFLRPLILRDDQFEDLKYLSARDLKLAQLPSNLPISMPLLVD</sequence>
<evidence type="ECO:0000256" key="2">
    <source>
        <dbReference type="ARBA" id="ARBA00022729"/>
    </source>
</evidence>
<dbReference type="GO" id="GO:0009306">
    <property type="term" value="P:protein secretion"/>
    <property type="evidence" value="ECO:0007669"/>
    <property type="project" value="InterPro"/>
</dbReference>
<organism evidence="7">
    <name type="scientific">marine sediment metagenome</name>
    <dbReference type="NCBI Taxonomy" id="412755"/>
    <lineage>
        <taxon>unclassified sequences</taxon>
        <taxon>metagenomes</taxon>
        <taxon>ecological metagenomes</taxon>
    </lineage>
</organism>
<gene>
    <name evidence="7" type="ORF">LCGC14_2193080</name>
</gene>
<feature type="region of interest" description="Disordered" evidence="4">
    <location>
        <begin position="247"/>
        <end position="292"/>
    </location>
</feature>
<dbReference type="GO" id="GO:0015627">
    <property type="term" value="C:type II protein secretion system complex"/>
    <property type="evidence" value="ECO:0007669"/>
    <property type="project" value="TreeGrafter"/>
</dbReference>
<dbReference type="Gene3D" id="3.30.1370.120">
    <property type="match status" value="1"/>
</dbReference>
<evidence type="ECO:0000259" key="5">
    <source>
        <dbReference type="Pfam" id="PF00263"/>
    </source>
</evidence>
<dbReference type="InterPro" id="IPR004846">
    <property type="entry name" value="T2SS/T3SS_dom"/>
</dbReference>
<dbReference type="InterPro" id="IPR050810">
    <property type="entry name" value="Bact_Secretion_Sys_Channel"/>
</dbReference>
<name>A0A0F9FWE5_9ZZZZ</name>
<evidence type="ECO:0000313" key="7">
    <source>
        <dbReference type="EMBL" id="KKL61660.1"/>
    </source>
</evidence>
<dbReference type="InterPro" id="IPR005644">
    <property type="entry name" value="NolW-like"/>
</dbReference>
<feature type="domain" description="NolW-like" evidence="6">
    <location>
        <begin position="206"/>
        <end position="336"/>
    </location>
</feature>
<reference evidence="7" key="1">
    <citation type="journal article" date="2015" name="Nature">
        <title>Complex archaea that bridge the gap between prokaryotes and eukaryotes.</title>
        <authorList>
            <person name="Spang A."/>
            <person name="Saw J.H."/>
            <person name="Jorgensen S.L."/>
            <person name="Zaremba-Niedzwiedzka K."/>
            <person name="Martijn J."/>
            <person name="Lind A.E."/>
            <person name="van Eijk R."/>
            <person name="Schleper C."/>
            <person name="Guy L."/>
            <person name="Ettema T.J."/>
        </authorList>
    </citation>
    <scope>NUCLEOTIDE SEQUENCE</scope>
</reference>